<evidence type="ECO:0000259" key="2">
    <source>
        <dbReference type="Pfam" id="PF10412"/>
    </source>
</evidence>
<dbReference type="PANTHER" id="PTHR30121:SF11">
    <property type="entry name" value="AAA+ ATPASE DOMAIN-CONTAINING PROTEIN"/>
    <property type="match status" value="1"/>
</dbReference>
<sequence length="856" mass="95861">MLDFNVLLPSLFLNFLLAPIILAVILTLGFSVVRRVLRQGANLPPAFSKIILRVGLPKEVNLEDAKKEITKEQMLEKISQAEEMFAGIGGLRAESGFNSFLFGRQDHLSFEIVALDGKIDFFVAVPQYLARYLGQQIHAQYPHAQIDQMEDYNIFRPNGFIAGASFALGRSYIFPLKTFRKMDSDPLDAVTNSLSKLGDGDGAAIQIIVRSAKSSWRQVGLKVVKEMQKGKTMNQAVKAVGAVSMLGRVGSSFFNVAKDFAIAGTSGKTKEQKEREQQNKGLTVPHKLSAMEEETAKGIEEKAAKAGLDVNIRIIVSAGDQALAASYLSDIANSFTQYNIYEYGNKFSIARPRSPDKLIRDFIYRHFDAKKKLVLNTEEMASIFHFPLATCETPNINWLHSRKSPPPVEMPDRGLMLGKNVYRGEEKQVRIKDADRRRHVYIIGMTGTGKTVLMENMIKQDIEAGHGVCVIDPHGGLAEKALAFVPASRAEDVIYFNPADTERPIGLNMLEADTPEEMDFVTQEMVQIFYKLVTDPAMIGPMFEHNMRNAMFTLMADKEHPGTLAEVPRIFTDEDFQRYKLRLVTDPMVRAFWEKEMAKTSDFHKSEMLGYLISKVGRFVENEMIRNIIGQPKSGFDFKEVMNKSKILIINLSKGQVGEVNSNLLGLIAVSKLQMAAFSRANLPENERRDFYLYIDEFQNYVTDSIATILAEARKYKLNLIMAHQYIGQLVNGQDTKIRDAVFGNAGTMIAFRVGVEDAETMAKQFAPVFGEYDVMNIEKYNAYIRLLIGNTAARAFNMACYPPAPGDPALAEKLKELSRLRYGRERSLVTAEILESSRLGEAAKEARPPLSESSL</sequence>
<dbReference type="Gene3D" id="3.40.50.300">
    <property type="entry name" value="P-loop containing nucleotide triphosphate hydrolases"/>
    <property type="match status" value="2"/>
</dbReference>
<dbReference type="InterPro" id="IPR027417">
    <property type="entry name" value="P-loop_NTPase"/>
</dbReference>
<dbReference type="EMBL" id="LCCW01000004">
    <property type="protein sequence ID" value="KKS43079.1"/>
    <property type="molecule type" value="Genomic_DNA"/>
</dbReference>
<dbReference type="Proteomes" id="UP000034516">
    <property type="component" value="Unassembled WGS sequence"/>
</dbReference>
<feature type="transmembrane region" description="Helical" evidence="1">
    <location>
        <begin position="12"/>
        <end position="33"/>
    </location>
</feature>
<keyword evidence="1" id="KW-0812">Transmembrane</keyword>
<protein>
    <submittedName>
        <fullName evidence="4">Uncharacterized protein</fullName>
    </submittedName>
</protein>
<dbReference type="PANTHER" id="PTHR30121">
    <property type="entry name" value="UNCHARACTERIZED PROTEIN YJGR-RELATED"/>
    <property type="match status" value="1"/>
</dbReference>
<evidence type="ECO:0000259" key="3">
    <source>
        <dbReference type="Pfam" id="PF26449"/>
    </source>
</evidence>
<organism evidence="4 5">
    <name type="scientific">Candidatus Kuenenbacteria bacterium GW2011_GWA2_42_15</name>
    <dbReference type="NCBI Taxonomy" id="1618677"/>
    <lineage>
        <taxon>Bacteria</taxon>
        <taxon>Candidatus Kueneniibacteriota</taxon>
    </lineage>
</organism>
<feature type="domain" description="DUF8128" evidence="3">
    <location>
        <begin position="80"/>
        <end position="398"/>
    </location>
</feature>
<proteinExistence type="predicted"/>
<dbReference type="CDD" id="cd01127">
    <property type="entry name" value="TrwB_TraG_TraD_VirD4"/>
    <property type="match status" value="1"/>
</dbReference>
<dbReference type="SUPFAM" id="SSF52540">
    <property type="entry name" value="P-loop containing nucleoside triphosphate hydrolases"/>
    <property type="match status" value="1"/>
</dbReference>
<name>A0A0G0Z2R9_9BACT</name>
<dbReference type="InterPro" id="IPR058441">
    <property type="entry name" value="DUF8128"/>
</dbReference>
<comment type="caution">
    <text evidence="4">The sequence shown here is derived from an EMBL/GenBank/DDBJ whole genome shotgun (WGS) entry which is preliminary data.</text>
</comment>
<accession>A0A0G0Z2R9</accession>
<dbReference type="AlphaFoldDB" id="A0A0G0Z2R9"/>
<evidence type="ECO:0000313" key="5">
    <source>
        <dbReference type="Proteomes" id="UP000034516"/>
    </source>
</evidence>
<evidence type="ECO:0000313" key="4">
    <source>
        <dbReference type="EMBL" id="KKS43079.1"/>
    </source>
</evidence>
<keyword evidence="1" id="KW-1133">Transmembrane helix</keyword>
<evidence type="ECO:0000256" key="1">
    <source>
        <dbReference type="SAM" id="Phobius"/>
    </source>
</evidence>
<keyword evidence="1" id="KW-0472">Membrane</keyword>
<dbReference type="InterPro" id="IPR019476">
    <property type="entry name" value="T4SS_TraD_DNA-bd"/>
</dbReference>
<reference evidence="4 5" key="1">
    <citation type="journal article" date="2015" name="Nature">
        <title>rRNA introns, odd ribosomes, and small enigmatic genomes across a large radiation of phyla.</title>
        <authorList>
            <person name="Brown C.T."/>
            <person name="Hug L.A."/>
            <person name="Thomas B.C."/>
            <person name="Sharon I."/>
            <person name="Castelle C.J."/>
            <person name="Singh A."/>
            <person name="Wilkins M.J."/>
            <person name="Williams K.H."/>
            <person name="Banfield J.F."/>
        </authorList>
    </citation>
    <scope>NUCLEOTIDE SEQUENCE [LARGE SCALE GENOMIC DNA]</scope>
</reference>
<gene>
    <name evidence="4" type="ORF">UV02_C0004G0013</name>
</gene>
<dbReference type="Pfam" id="PF26449">
    <property type="entry name" value="DUF8128"/>
    <property type="match status" value="1"/>
</dbReference>
<dbReference type="InterPro" id="IPR051162">
    <property type="entry name" value="T4SS_component"/>
</dbReference>
<feature type="domain" description="Type IV secretion system coupling protein TraD DNA-binding" evidence="2">
    <location>
        <begin position="434"/>
        <end position="780"/>
    </location>
</feature>
<dbReference type="Pfam" id="PF10412">
    <property type="entry name" value="TrwB_AAD_bind"/>
    <property type="match status" value="1"/>
</dbReference>